<keyword evidence="8" id="KW-0175">Coiled coil</keyword>
<sequence length="397" mass="45673">MSATSGTDNLAELGLSSNEVEPSSEGYDEYFDPPLESKYECPLCHLGLREPVQTSCGHRFCCHCIVNSIRNCGLSKCPAESCHESITTSQQHFENCPQYPQQCNMCEKDGIERGKMEYHLERVCVNVRIKCPLHTFGCSFEGLRSDVNKHITEQLSSHFGDCLKYKSESDSGNNFPQLQEDQEGRLIQQQQSEVEELRNHYTQLSNDLLCLEHQLRVTKEAQMRLETPLREQEIMLRKQAGRLCDGTYTWRIEKFRDCFQGAISGTHTAKYSLPYYTSLYRGYNLCMRINMNGVDDGVGKHVALFIHLMRGDYDDFLQWPFTKKFRLSILDQSEDEGEHHDISKTLVAEPKWQACQRPVALHNYYGLGYPKFAPIELICQPQYTKNDTLLVKFEVIG</sequence>
<dbReference type="SUPFAM" id="SSF57850">
    <property type="entry name" value="RING/U-box"/>
    <property type="match status" value="1"/>
</dbReference>
<dbReference type="GO" id="GO:0061630">
    <property type="term" value="F:ubiquitin protein ligase activity"/>
    <property type="evidence" value="ECO:0007669"/>
    <property type="project" value="TreeGrafter"/>
</dbReference>
<dbReference type="InterPro" id="IPR002083">
    <property type="entry name" value="MATH/TRAF_dom"/>
</dbReference>
<evidence type="ECO:0000259" key="11">
    <source>
        <dbReference type="PROSITE" id="PS50144"/>
    </source>
</evidence>
<evidence type="ECO:0000256" key="5">
    <source>
        <dbReference type="ARBA" id="ARBA00022771"/>
    </source>
</evidence>
<evidence type="ECO:0000256" key="2">
    <source>
        <dbReference type="ARBA" id="ARBA00022490"/>
    </source>
</evidence>
<keyword evidence="4" id="KW-0677">Repeat</keyword>
<dbReference type="InterPro" id="IPR001293">
    <property type="entry name" value="Znf_TRAF"/>
</dbReference>
<feature type="domain" description="RING-type" evidence="10">
    <location>
        <begin position="41"/>
        <end position="81"/>
    </location>
</feature>
<evidence type="ECO:0000256" key="6">
    <source>
        <dbReference type="ARBA" id="ARBA00022833"/>
    </source>
</evidence>
<dbReference type="Proteomes" id="UP001159428">
    <property type="component" value="Unassembled WGS sequence"/>
</dbReference>
<evidence type="ECO:0000256" key="3">
    <source>
        <dbReference type="ARBA" id="ARBA00022723"/>
    </source>
</evidence>
<evidence type="ECO:0000256" key="9">
    <source>
        <dbReference type="SAM" id="MobiDB-lite"/>
    </source>
</evidence>
<feature type="domain" description="TRAF-type" evidence="12">
    <location>
        <begin position="92"/>
        <end position="141"/>
    </location>
</feature>
<dbReference type="InterPro" id="IPR012227">
    <property type="entry name" value="TNF_rcpt-assoc_TRAF_met"/>
</dbReference>
<dbReference type="PIRSF" id="PIRSF015614">
    <property type="entry name" value="TRAF"/>
    <property type="match status" value="1"/>
</dbReference>
<dbReference type="InterPro" id="IPR049342">
    <property type="entry name" value="TRAF1-6_MATH_dom"/>
</dbReference>
<dbReference type="AlphaFoldDB" id="A0AAU9W7Q7"/>
<gene>
    <name evidence="13" type="ORF">PMEA_00001778</name>
</gene>
<keyword evidence="5 7" id="KW-0863">Zinc-finger</keyword>
<dbReference type="InterPro" id="IPR013083">
    <property type="entry name" value="Znf_RING/FYVE/PHD"/>
</dbReference>
<dbReference type="PROSITE" id="PS00518">
    <property type="entry name" value="ZF_RING_1"/>
    <property type="match status" value="1"/>
</dbReference>
<dbReference type="SUPFAM" id="SSF49599">
    <property type="entry name" value="TRAF domain-like"/>
    <property type="match status" value="2"/>
</dbReference>
<evidence type="ECO:0000256" key="8">
    <source>
        <dbReference type="SAM" id="Coils"/>
    </source>
</evidence>
<accession>A0AAU9W7Q7</accession>
<dbReference type="Gene3D" id="3.30.40.10">
    <property type="entry name" value="Zinc/RING finger domain, C3HC4 (zinc finger)"/>
    <property type="match status" value="2"/>
</dbReference>
<dbReference type="GO" id="GO:0043122">
    <property type="term" value="P:regulation of canonical NF-kappaB signal transduction"/>
    <property type="evidence" value="ECO:0007669"/>
    <property type="project" value="TreeGrafter"/>
</dbReference>
<dbReference type="GO" id="GO:0008270">
    <property type="term" value="F:zinc ion binding"/>
    <property type="evidence" value="ECO:0007669"/>
    <property type="project" value="UniProtKB-KW"/>
</dbReference>
<keyword evidence="3 7" id="KW-0479">Metal-binding</keyword>
<evidence type="ECO:0000256" key="4">
    <source>
        <dbReference type="ARBA" id="ARBA00022737"/>
    </source>
</evidence>
<dbReference type="PANTHER" id="PTHR10131:SF152">
    <property type="entry name" value="TNF RECEPTOR-ASSOCIATED FACTOR 6"/>
    <property type="match status" value="1"/>
</dbReference>
<evidence type="ECO:0008006" key="15">
    <source>
        <dbReference type="Google" id="ProtNLM"/>
    </source>
</evidence>
<dbReference type="GO" id="GO:0031663">
    <property type="term" value="P:lipopolysaccharide-mediated signaling pathway"/>
    <property type="evidence" value="ECO:0007669"/>
    <property type="project" value="TreeGrafter"/>
</dbReference>
<evidence type="ECO:0000313" key="13">
    <source>
        <dbReference type="EMBL" id="CAH3106985.1"/>
    </source>
</evidence>
<dbReference type="GO" id="GO:0005737">
    <property type="term" value="C:cytoplasm"/>
    <property type="evidence" value="ECO:0007669"/>
    <property type="project" value="UniProtKB-SubCell"/>
</dbReference>
<evidence type="ECO:0000259" key="10">
    <source>
        <dbReference type="PROSITE" id="PS50089"/>
    </source>
</evidence>
<feature type="region of interest" description="Disordered" evidence="9">
    <location>
        <begin position="1"/>
        <end position="27"/>
    </location>
</feature>
<dbReference type="PROSITE" id="PS50145">
    <property type="entry name" value="ZF_TRAF"/>
    <property type="match status" value="1"/>
</dbReference>
<comment type="caution">
    <text evidence="13">The sequence shown here is derived from an EMBL/GenBank/DDBJ whole genome shotgun (WGS) entry which is preliminary data.</text>
</comment>
<evidence type="ECO:0000313" key="14">
    <source>
        <dbReference type="Proteomes" id="UP001159428"/>
    </source>
</evidence>
<feature type="domain" description="MATH" evidence="11">
    <location>
        <begin position="245"/>
        <end position="395"/>
    </location>
</feature>
<name>A0AAU9W7Q7_9CNID</name>
<dbReference type="Gene3D" id="2.60.210.10">
    <property type="entry name" value="Apoptosis, Tumor Necrosis Factor Receptor Associated Protein 2, Chain A"/>
    <property type="match status" value="1"/>
</dbReference>
<reference evidence="13 14" key="1">
    <citation type="submission" date="2022-05" db="EMBL/GenBank/DDBJ databases">
        <authorList>
            <consortium name="Genoscope - CEA"/>
            <person name="William W."/>
        </authorList>
    </citation>
    <scope>NUCLEOTIDE SEQUENCE [LARGE SCALE GENOMIC DNA]</scope>
</reference>
<evidence type="ECO:0000256" key="1">
    <source>
        <dbReference type="ARBA" id="ARBA00004496"/>
    </source>
</evidence>
<dbReference type="Pfam" id="PF21355">
    <property type="entry name" value="TRAF-mep_MATH"/>
    <property type="match status" value="1"/>
</dbReference>
<evidence type="ECO:0000256" key="7">
    <source>
        <dbReference type="PROSITE-ProRule" id="PRU00207"/>
    </source>
</evidence>
<protein>
    <recommendedName>
        <fullName evidence="15">TNF receptor-associated factor</fullName>
    </recommendedName>
</protein>
<feature type="coiled-coil region" evidence="8">
    <location>
        <begin position="187"/>
        <end position="214"/>
    </location>
</feature>
<dbReference type="GO" id="GO:0045087">
    <property type="term" value="P:innate immune response"/>
    <property type="evidence" value="ECO:0007669"/>
    <property type="project" value="TreeGrafter"/>
</dbReference>
<dbReference type="Pfam" id="PF02176">
    <property type="entry name" value="zf-TRAF"/>
    <property type="match status" value="1"/>
</dbReference>
<comment type="subcellular location">
    <subcellularLocation>
        <location evidence="1">Cytoplasm</location>
    </subcellularLocation>
</comment>
<dbReference type="PROSITE" id="PS50144">
    <property type="entry name" value="MATH"/>
    <property type="match status" value="1"/>
</dbReference>
<dbReference type="InterPro" id="IPR008974">
    <property type="entry name" value="TRAF-like"/>
</dbReference>
<evidence type="ECO:0000259" key="12">
    <source>
        <dbReference type="PROSITE" id="PS50145"/>
    </source>
</evidence>
<dbReference type="GO" id="GO:0042981">
    <property type="term" value="P:regulation of apoptotic process"/>
    <property type="evidence" value="ECO:0007669"/>
    <property type="project" value="InterPro"/>
</dbReference>
<keyword evidence="2" id="KW-0963">Cytoplasm</keyword>
<dbReference type="InterPro" id="IPR017907">
    <property type="entry name" value="Znf_RING_CS"/>
</dbReference>
<proteinExistence type="predicted"/>
<dbReference type="EMBL" id="CALNXJ010000010">
    <property type="protein sequence ID" value="CAH3106985.1"/>
    <property type="molecule type" value="Genomic_DNA"/>
</dbReference>
<dbReference type="PROSITE" id="PS50089">
    <property type="entry name" value="ZF_RING_2"/>
    <property type="match status" value="1"/>
</dbReference>
<dbReference type="PANTHER" id="PTHR10131">
    <property type="entry name" value="TNF RECEPTOR ASSOCIATED FACTOR"/>
    <property type="match status" value="1"/>
</dbReference>
<organism evidence="13 14">
    <name type="scientific">Pocillopora meandrina</name>
    <dbReference type="NCBI Taxonomy" id="46732"/>
    <lineage>
        <taxon>Eukaryota</taxon>
        <taxon>Metazoa</taxon>
        <taxon>Cnidaria</taxon>
        <taxon>Anthozoa</taxon>
        <taxon>Hexacorallia</taxon>
        <taxon>Scleractinia</taxon>
        <taxon>Astrocoeniina</taxon>
        <taxon>Pocilloporidae</taxon>
        <taxon>Pocillopora</taxon>
    </lineage>
</organism>
<keyword evidence="6 7" id="KW-0862">Zinc</keyword>
<feature type="zinc finger region" description="TRAF-type" evidence="7">
    <location>
        <begin position="92"/>
        <end position="141"/>
    </location>
</feature>
<keyword evidence="14" id="KW-1185">Reference proteome</keyword>
<dbReference type="InterPro" id="IPR001841">
    <property type="entry name" value="Znf_RING"/>
</dbReference>